<accession>A0AAD5R2I2</accession>
<gene>
    <name evidence="1" type="ORF">KIN20_029392</name>
</gene>
<organism evidence="1 2">
    <name type="scientific">Parelaphostrongylus tenuis</name>
    <name type="common">Meningeal worm</name>
    <dbReference type="NCBI Taxonomy" id="148309"/>
    <lineage>
        <taxon>Eukaryota</taxon>
        <taxon>Metazoa</taxon>
        <taxon>Ecdysozoa</taxon>
        <taxon>Nematoda</taxon>
        <taxon>Chromadorea</taxon>
        <taxon>Rhabditida</taxon>
        <taxon>Rhabditina</taxon>
        <taxon>Rhabditomorpha</taxon>
        <taxon>Strongyloidea</taxon>
        <taxon>Metastrongylidae</taxon>
        <taxon>Parelaphostrongylus</taxon>
    </lineage>
</organism>
<dbReference type="EMBL" id="JAHQIW010006138">
    <property type="protein sequence ID" value="KAJ1368292.1"/>
    <property type="molecule type" value="Genomic_DNA"/>
</dbReference>
<evidence type="ECO:0000313" key="1">
    <source>
        <dbReference type="EMBL" id="KAJ1368292.1"/>
    </source>
</evidence>
<reference evidence="1" key="1">
    <citation type="submission" date="2021-06" db="EMBL/GenBank/DDBJ databases">
        <title>Parelaphostrongylus tenuis whole genome reference sequence.</title>
        <authorList>
            <person name="Garwood T.J."/>
            <person name="Larsen P.A."/>
            <person name="Fountain-Jones N.M."/>
            <person name="Garbe J.R."/>
            <person name="Macchietto M.G."/>
            <person name="Kania S.A."/>
            <person name="Gerhold R.W."/>
            <person name="Richards J.E."/>
            <person name="Wolf T.M."/>
        </authorList>
    </citation>
    <scope>NUCLEOTIDE SEQUENCE</scope>
    <source>
        <strain evidence="1">MNPRO001-30</strain>
        <tissue evidence="1">Meninges</tissue>
    </source>
</reference>
<dbReference type="AlphaFoldDB" id="A0AAD5R2I2"/>
<dbReference type="Proteomes" id="UP001196413">
    <property type="component" value="Unassembled WGS sequence"/>
</dbReference>
<keyword evidence="2" id="KW-1185">Reference proteome</keyword>
<evidence type="ECO:0000313" key="2">
    <source>
        <dbReference type="Proteomes" id="UP001196413"/>
    </source>
</evidence>
<protein>
    <submittedName>
        <fullName evidence="1">Uncharacterized protein</fullName>
    </submittedName>
</protein>
<name>A0AAD5R2I2_PARTN</name>
<sequence length="88" mass="9361">MVVEVDGEAGWVGPSSSADLTYNQGHWLEAESVSQRASPANPTTTAAAIGHLRVAYWLELSDGMYKVISSTSCLGLGPSPSLLHEWTD</sequence>
<proteinExistence type="predicted"/>
<comment type="caution">
    <text evidence="1">The sequence shown here is derived from an EMBL/GenBank/DDBJ whole genome shotgun (WGS) entry which is preliminary data.</text>
</comment>